<dbReference type="RefSeq" id="WP_254570054.1">
    <property type="nucleotide sequence ID" value="NZ_CP098502.1"/>
</dbReference>
<dbReference type="PROSITE" id="PS00092">
    <property type="entry name" value="N6_MTASE"/>
    <property type="match status" value="1"/>
</dbReference>
<reference evidence="1 2" key="1">
    <citation type="submission" date="2022-06" db="EMBL/GenBank/DDBJ databases">
        <title>Paraconexibacter antarcticus.</title>
        <authorList>
            <person name="Kim C.S."/>
        </authorList>
    </citation>
    <scope>NUCLEOTIDE SEQUENCE [LARGE SCALE GENOMIC DNA]</scope>
    <source>
        <strain evidence="1 2">02-257</strain>
    </source>
</reference>
<keyword evidence="2" id="KW-1185">Reference proteome</keyword>
<dbReference type="EMBL" id="CP098502">
    <property type="protein sequence ID" value="UTI63326.1"/>
    <property type="molecule type" value="Genomic_DNA"/>
</dbReference>
<sequence length="640" mass="69806">MFRAILLDQLLDGDEDRMAAMARSHDFSDKVVLDCFHGGGTTIGEALRLRCKVVGSELNPVASFLVTQMVRDLDDAALDAAFAQVRAAAEQSLRAMYVTACPTCDQPAQAQYTSWVKQISCQACEDPVDLITSRVVMADFTNPGGGLVQCPACDHPWRVRSVKARVRCPGCHHRFVPAKRPASAKEYRCGCGHHGQILDVVSRASSPPAHRMTCIVTHCEDCGRGFKAPDQADLDLDAAHQALAAKTLNRLKVPRGTIPVGRNTNQMLRYGYEHWHEMFNARQLLGLDALVRAVGAVTDQASRETLSLHLSSVLEFHSMFASSKGLGTGAIRQVFSHHAFIPAKAPLEAHLWGVGSASGGSSGGFASLYGTRLKAARRWMAATHETTIVDGQRVRAAVDGERLAGRPAETFQDLLDDTADVLLLNQSSASLPQIPDGSVDLCVTDPPYADNVMYAELSDYFYIWLRQMLPDHPSFQTELVDDTQEAVQNRHRGRDGDDYAQLLADVFNEVARVLKDDGRMTFTFHHANKGAWHHLEAALIDAEFVVERWWPVFAEMESAMPIIGKEHNGHLDVVFVCANRAAGILTPARQDTVANMARKLAAADLPMVAADHRALLNARALQSATFAATAANAVLIGSAE</sequence>
<dbReference type="InterPro" id="IPR002052">
    <property type="entry name" value="DNA_methylase_N6_adenine_CS"/>
</dbReference>
<protein>
    <recommendedName>
        <fullName evidence="3">DNA methylase</fullName>
    </recommendedName>
</protein>
<evidence type="ECO:0000313" key="2">
    <source>
        <dbReference type="Proteomes" id="UP001056035"/>
    </source>
</evidence>
<dbReference type="Gene3D" id="3.40.50.150">
    <property type="entry name" value="Vaccinia Virus protein VP39"/>
    <property type="match status" value="2"/>
</dbReference>
<gene>
    <name evidence="1" type="ORF">NBH00_18460</name>
</gene>
<dbReference type="InterPro" id="IPR029063">
    <property type="entry name" value="SAM-dependent_MTases_sf"/>
</dbReference>
<dbReference type="SUPFAM" id="SSF53335">
    <property type="entry name" value="S-adenosyl-L-methionine-dependent methyltransferases"/>
    <property type="match status" value="2"/>
</dbReference>
<dbReference type="Proteomes" id="UP001056035">
    <property type="component" value="Chromosome"/>
</dbReference>
<accession>A0ABY5DNT6</accession>
<proteinExistence type="predicted"/>
<evidence type="ECO:0008006" key="3">
    <source>
        <dbReference type="Google" id="ProtNLM"/>
    </source>
</evidence>
<name>A0ABY5DNT6_9ACTN</name>
<evidence type="ECO:0000313" key="1">
    <source>
        <dbReference type="EMBL" id="UTI63326.1"/>
    </source>
</evidence>
<organism evidence="1 2">
    <name type="scientific">Paraconexibacter antarcticus</name>
    <dbReference type="NCBI Taxonomy" id="2949664"/>
    <lineage>
        <taxon>Bacteria</taxon>
        <taxon>Bacillati</taxon>
        <taxon>Actinomycetota</taxon>
        <taxon>Thermoleophilia</taxon>
        <taxon>Solirubrobacterales</taxon>
        <taxon>Paraconexibacteraceae</taxon>
        <taxon>Paraconexibacter</taxon>
    </lineage>
</organism>